<evidence type="ECO:0000313" key="1">
    <source>
        <dbReference type="EMBL" id="GAA1672889.1"/>
    </source>
</evidence>
<name>A0ABN2GKR7_9ACTN</name>
<protein>
    <submittedName>
        <fullName evidence="1">Uncharacterized protein</fullName>
    </submittedName>
</protein>
<sequence length="97" mass="10833">MSVGFEFPEELGGLQRRRDAAEARVRYVLSRLPSAADIVEGRAEVSPALSEEMAKVRRDESDRVMPLMQHDWWSTNGNRTTAKAALREAARSTSSRG</sequence>
<dbReference type="EMBL" id="BAAANY010000008">
    <property type="protein sequence ID" value="GAA1672889.1"/>
    <property type="molecule type" value="Genomic_DNA"/>
</dbReference>
<evidence type="ECO:0000313" key="2">
    <source>
        <dbReference type="Proteomes" id="UP001500618"/>
    </source>
</evidence>
<proteinExistence type="predicted"/>
<organism evidence="1 2">
    <name type="scientific">Fodinicola feengrottensis</name>
    <dbReference type="NCBI Taxonomy" id="435914"/>
    <lineage>
        <taxon>Bacteria</taxon>
        <taxon>Bacillati</taxon>
        <taxon>Actinomycetota</taxon>
        <taxon>Actinomycetes</taxon>
        <taxon>Mycobacteriales</taxon>
        <taxon>Fodinicola</taxon>
    </lineage>
</organism>
<accession>A0ABN2GKR7</accession>
<dbReference type="Proteomes" id="UP001500618">
    <property type="component" value="Unassembled WGS sequence"/>
</dbReference>
<keyword evidence="2" id="KW-1185">Reference proteome</keyword>
<reference evidence="1 2" key="1">
    <citation type="journal article" date="2019" name="Int. J. Syst. Evol. Microbiol.">
        <title>The Global Catalogue of Microorganisms (GCM) 10K type strain sequencing project: providing services to taxonomists for standard genome sequencing and annotation.</title>
        <authorList>
            <consortium name="The Broad Institute Genomics Platform"/>
            <consortium name="The Broad Institute Genome Sequencing Center for Infectious Disease"/>
            <person name="Wu L."/>
            <person name="Ma J."/>
        </authorList>
    </citation>
    <scope>NUCLEOTIDE SEQUENCE [LARGE SCALE GENOMIC DNA]</scope>
    <source>
        <strain evidence="1 2">JCM 14718</strain>
    </source>
</reference>
<gene>
    <name evidence="1" type="ORF">GCM10009765_22760</name>
</gene>
<comment type="caution">
    <text evidence="1">The sequence shown here is derived from an EMBL/GenBank/DDBJ whole genome shotgun (WGS) entry which is preliminary data.</text>
</comment>